<reference evidence="2" key="2">
    <citation type="submission" date="2020-09" db="EMBL/GenBank/DDBJ databases">
        <authorList>
            <person name="Sun Q."/>
            <person name="Zhou Y."/>
        </authorList>
    </citation>
    <scope>NUCLEOTIDE SEQUENCE</scope>
    <source>
        <strain evidence="2">CGMCC 1.12187</strain>
    </source>
</reference>
<dbReference type="RefSeq" id="WP_188535445.1">
    <property type="nucleotide sequence ID" value="NZ_BMEQ01000005.1"/>
</dbReference>
<feature type="compositionally biased region" description="Polar residues" evidence="1">
    <location>
        <begin position="177"/>
        <end position="187"/>
    </location>
</feature>
<keyword evidence="3" id="KW-1185">Reference proteome</keyword>
<feature type="region of interest" description="Disordered" evidence="1">
    <location>
        <begin position="177"/>
        <end position="204"/>
    </location>
</feature>
<protein>
    <recommendedName>
        <fullName evidence="4">Gluconate 2-dehydrogenase subunit 3 family protein</fullName>
    </recommendedName>
</protein>
<name>A0A917GNG8_9MICC</name>
<proteinExistence type="predicted"/>
<comment type="caution">
    <text evidence="2">The sequence shown here is derived from an EMBL/GenBank/DDBJ whole genome shotgun (WGS) entry which is preliminary data.</text>
</comment>
<dbReference type="EMBL" id="BMEQ01000005">
    <property type="protein sequence ID" value="GGG51814.1"/>
    <property type="molecule type" value="Genomic_DNA"/>
</dbReference>
<evidence type="ECO:0000313" key="3">
    <source>
        <dbReference type="Proteomes" id="UP000638848"/>
    </source>
</evidence>
<accession>A0A917GNG8</accession>
<organism evidence="2 3">
    <name type="scientific">Kocuria dechangensis</name>
    <dbReference type="NCBI Taxonomy" id="1176249"/>
    <lineage>
        <taxon>Bacteria</taxon>
        <taxon>Bacillati</taxon>
        <taxon>Actinomycetota</taxon>
        <taxon>Actinomycetes</taxon>
        <taxon>Micrococcales</taxon>
        <taxon>Micrococcaceae</taxon>
        <taxon>Kocuria</taxon>
    </lineage>
</organism>
<evidence type="ECO:0000256" key="1">
    <source>
        <dbReference type="SAM" id="MobiDB-lite"/>
    </source>
</evidence>
<dbReference type="Proteomes" id="UP000638848">
    <property type="component" value="Unassembled WGS sequence"/>
</dbReference>
<sequence>MVYPAKYSALNALALTDEAKRTLTRVIRVAFPHPQIPDGPYLRMTDKIVSEAEGSTWFRMALTQGLLTLNSLSDKPFVELSDEAALNVLKRVADLEFFGFIRRTTVLHLYDDHEVWEALGYEGESFSRGGYLHRGFDDLDWLPDPRIEESDEELAEVGPLGYQVASCAPKEGWNLDQQGAAETTDQPFSDLFKGSDIIDHGETA</sequence>
<evidence type="ECO:0000313" key="2">
    <source>
        <dbReference type="EMBL" id="GGG51814.1"/>
    </source>
</evidence>
<dbReference type="AlphaFoldDB" id="A0A917GNG8"/>
<reference evidence="2" key="1">
    <citation type="journal article" date="2014" name="Int. J. Syst. Evol. Microbiol.">
        <title>Complete genome sequence of Corynebacterium casei LMG S-19264T (=DSM 44701T), isolated from a smear-ripened cheese.</title>
        <authorList>
            <consortium name="US DOE Joint Genome Institute (JGI-PGF)"/>
            <person name="Walter F."/>
            <person name="Albersmeier A."/>
            <person name="Kalinowski J."/>
            <person name="Ruckert C."/>
        </authorList>
    </citation>
    <scope>NUCLEOTIDE SEQUENCE</scope>
    <source>
        <strain evidence="2">CGMCC 1.12187</strain>
    </source>
</reference>
<evidence type="ECO:0008006" key="4">
    <source>
        <dbReference type="Google" id="ProtNLM"/>
    </source>
</evidence>
<gene>
    <name evidence="2" type="ORF">GCM10011374_13110</name>
</gene>